<dbReference type="AlphaFoldDB" id="A0A1M4ZM84"/>
<sequence length="74" mass="8520">MTVKEYLKDHCKIDQSYIASKMWPNNSNASAYLSRKLNDKGRPFTKSDAEKAMKVLSEEILPELSNELKKLTLE</sequence>
<organism evidence="1 2">
    <name type="scientific">Chryseobacterium vrystaatense</name>
    <dbReference type="NCBI Taxonomy" id="307480"/>
    <lineage>
        <taxon>Bacteria</taxon>
        <taxon>Pseudomonadati</taxon>
        <taxon>Bacteroidota</taxon>
        <taxon>Flavobacteriia</taxon>
        <taxon>Flavobacteriales</taxon>
        <taxon>Weeksellaceae</taxon>
        <taxon>Chryseobacterium group</taxon>
        <taxon>Chryseobacterium</taxon>
    </lineage>
</organism>
<gene>
    <name evidence="1" type="ORF">SAMN02787073_1641</name>
</gene>
<accession>A0A1M4ZM84</accession>
<proteinExistence type="predicted"/>
<dbReference type="RefSeq" id="WP_073172575.1">
    <property type="nucleotide sequence ID" value="NZ_FQVE01000002.1"/>
</dbReference>
<reference evidence="2" key="1">
    <citation type="submission" date="2016-11" db="EMBL/GenBank/DDBJ databases">
        <authorList>
            <person name="Varghese N."/>
            <person name="Submissions S."/>
        </authorList>
    </citation>
    <scope>NUCLEOTIDE SEQUENCE [LARGE SCALE GENOMIC DNA]</scope>
    <source>
        <strain evidence="2">YR203</strain>
    </source>
</reference>
<dbReference type="Proteomes" id="UP000184108">
    <property type="component" value="Unassembled WGS sequence"/>
</dbReference>
<dbReference type="EMBL" id="FQVE01000002">
    <property type="protein sequence ID" value="SHF19114.1"/>
    <property type="molecule type" value="Genomic_DNA"/>
</dbReference>
<protein>
    <submittedName>
        <fullName evidence="1">Uncharacterized protein</fullName>
    </submittedName>
</protein>
<evidence type="ECO:0000313" key="1">
    <source>
        <dbReference type="EMBL" id="SHF19114.1"/>
    </source>
</evidence>
<name>A0A1M4ZM84_9FLAO</name>
<evidence type="ECO:0000313" key="2">
    <source>
        <dbReference type="Proteomes" id="UP000184108"/>
    </source>
</evidence>